<dbReference type="SUPFAM" id="SSF53807">
    <property type="entry name" value="Helical backbone' metal receptor"/>
    <property type="match status" value="1"/>
</dbReference>
<sequence>MKIISLVPSITETLFDFGLSKHEIVGRTKFCIHPKKLVSDVAIIGGTKNLNIEKILALKPDLIIANKEENEKLQVQELSKTCRVWVTDIKNIQDNENFLWEMGMVLKKRALAEQFNKEIKSIFSNLINQEKKKIAYLIWQNPMMSIGGDTFINNILEEINFENILKHKTRYPEISLEEIATAEFLFLSSEPFPFAEKHIEEFKSKLPSTKIILVDGEAFSWFGTRILQCETYFKKLQNL</sequence>
<dbReference type="PROSITE" id="PS50983">
    <property type="entry name" value="FE_B12_PBP"/>
    <property type="match status" value="1"/>
</dbReference>
<keyword evidence="1" id="KW-0732">Signal</keyword>
<dbReference type="PANTHER" id="PTHR30535">
    <property type="entry name" value="VITAMIN B12-BINDING PROTEIN"/>
    <property type="match status" value="1"/>
</dbReference>
<dbReference type="Proteomes" id="UP000610746">
    <property type="component" value="Unassembled WGS sequence"/>
</dbReference>
<dbReference type="InterPro" id="IPR002491">
    <property type="entry name" value="ABC_transptr_periplasmic_BD"/>
</dbReference>
<accession>A0A8J8G9V9</accession>
<reference evidence="3" key="1">
    <citation type="submission" date="2020-05" db="EMBL/GenBank/DDBJ databases">
        <title>Genomic Encyclopedia of Type Strains, Phase IV (KMG-V): Genome sequencing to study the core and pangenomes of soil and plant-associated prokaryotes.</title>
        <authorList>
            <person name="Whitman W."/>
        </authorList>
    </citation>
    <scope>NUCLEOTIDE SEQUENCE</scope>
    <source>
        <strain evidence="3">16F</strain>
    </source>
</reference>
<comment type="caution">
    <text evidence="3">The sequence shown here is derived from an EMBL/GenBank/DDBJ whole genome shotgun (WGS) entry which is preliminary data.</text>
</comment>
<gene>
    <name evidence="3" type="ORF">HNQ03_001684</name>
</gene>
<evidence type="ECO:0000259" key="2">
    <source>
        <dbReference type="PROSITE" id="PS50983"/>
    </source>
</evidence>
<dbReference type="NCBIfam" id="NF038402">
    <property type="entry name" value="TroA_like"/>
    <property type="match status" value="1"/>
</dbReference>
<dbReference type="InterPro" id="IPR050902">
    <property type="entry name" value="ABC_Transporter_SBP"/>
</dbReference>
<dbReference type="EMBL" id="JABSNO010000010">
    <property type="protein sequence ID" value="NRS92607.1"/>
    <property type="molecule type" value="Genomic_DNA"/>
</dbReference>
<dbReference type="PANTHER" id="PTHR30535:SF35">
    <property type="entry name" value="PERIPLASMIC BINDING PROTEIN"/>
    <property type="match status" value="1"/>
</dbReference>
<feature type="domain" description="Fe/B12 periplasmic-binding" evidence="2">
    <location>
        <begin position="2"/>
        <end position="239"/>
    </location>
</feature>
<evidence type="ECO:0000256" key="1">
    <source>
        <dbReference type="ARBA" id="ARBA00022729"/>
    </source>
</evidence>
<dbReference type="Gene3D" id="3.40.50.1980">
    <property type="entry name" value="Nitrogenase molybdenum iron protein domain"/>
    <property type="match status" value="2"/>
</dbReference>
<name>A0A8J8G9V9_9FLAO</name>
<dbReference type="AlphaFoldDB" id="A0A8J8G9V9"/>
<protein>
    <submittedName>
        <fullName evidence="3">ABC-type Fe3+-hydroxamate transport system substrate-binding protein</fullName>
    </submittedName>
</protein>
<organism evidence="3 4">
    <name type="scientific">Frigoriflavimonas asaccharolytica</name>
    <dbReference type="NCBI Taxonomy" id="2735899"/>
    <lineage>
        <taxon>Bacteria</taxon>
        <taxon>Pseudomonadati</taxon>
        <taxon>Bacteroidota</taxon>
        <taxon>Flavobacteriia</taxon>
        <taxon>Flavobacteriales</taxon>
        <taxon>Weeksellaceae</taxon>
        <taxon>Frigoriflavimonas</taxon>
    </lineage>
</organism>
<dbReference type="Pfam" id="PF01497">
    <property type="entry name" value="Peripla_BP_2"/>
    <property type="match status" value="1"/>
</dbReference>
<evidence type="ECO:0000313" key="3">
    <source>
        <dbReference type="EMBL" id="NRS92607.1"/>
    </source>
</evidence>
<keyword evidence="4" id="KW-1185">Reference proteome</keyword>
<dbReference type="RefSeq" id="WP_173779195.1">
    <property type="nucleotide sequence ID" value="NZ_JABSNO010000010.1"/>
</dbReference>
<proteinExistence type="predicted"/>
<dbReference type="InterPro" id="IPR054828">
    <property type="entry name" value="Vit_B12_bind_prot"/>
</dbReference>
<evidence type="ECO:0000313" key="4">
    <source>
        <dbReference type="Proteomes" id="UP000610746"/>
    </source>
</evidence>